<protein>
    <recommendedName>
        <fullName evidence="3">SRPBCC family protein</fullName>
    </recommendedName>
</protein>
<evidence type="ECO:0008006" key="3">
    <source>
        <dbReference type="Google" id="ProtNLM"/>
    </source>
</evidence>
<keyword evidence="2" id="KW-1185">Reference proteome</keyword>
<evidence type="ECO:0000313" key="1">
    <source>
        <dbReference type="EMBL" id="GMA18207.1"/>
    </source>
</evidence>
<name>A0ABQ6HIE2_9MICO</name>
<proteinExistence type="predicted"/>
<comment type="caution">
    <text evidence="1">The sequence shown here is derived from an EMBL/GenBank/DDBJ whole genome shotgun (WGS) entry which is preliminary data.</text>
</comment>
<dbReference type="EMBL" id="BSUJ01000001">
    <property type="protein sequence ID" value="GMA18207.1"/>
    <property type="molecule type" value="Genomic_DNA"/>
</dbReference>
<dbReference type="SUPFAM" id="SSF55961">
    <property type="entry name" value="Bet v1-like"/>
    <property type="match status" value="1"/>
</dbReference>
<gene>
    <name evidence="1" type="ORF">GCM10025862_02280</name>
</gene>
<sequence length="220" mass="24126">MGLGDIKGNIAGAARLAAHLATGPLHSQERRTWGATAREVEEQLPGDDLLLEISWQSTRAVTIWATPDQVWPWVLQIGHGRKGFSAHELMTGLVAEHGQGYQVMRTDRDEVAVGADVWLHNQLPPLQVAELVSDERLVLVGIPEDNPLAQTVWSYHLRALPHGRTRLIERTAFLHGDSLVKKLAGGPYVVEPVSFMMSRDMLLAVKKLAEESTGPAALEA</sequence>
<accession>A0ABQ6HIE2</accession>
<reference evidence="2" key="1">
    <citation type="journal article" date="2019" name="Int. J. Syst. Evol. Microbiol.">
        <title>The Global Catalogue of Microorganisms (GCM) 10K type strain sequencing project: providing services to taxonomists for standard genome sequencing and annotation.</title>
        <authorList>
            <consortium name="The Broad Institute Genomics Platform"/>
            <consortium name="The Broad Institute Genome Sequencing Center for Infectious Disease"/>
            <person name="Wu L."/>
            <person name="Ma J."/>
        </authorList>
    </citation>
    <scope>NUCLEOTIDE SEQUENCE [LARGE SCALE GENOMIC DNA]</scope>
    <source>
        <strain evidence="2">NBRC 105830</strain>
    </source>
</reference>
<dbReference type="RefSeq" id="WP_241443760.1">
    <property type="nucleotide sequence ID" value="NZ_BSUJ01000001.1"/>
</dbReference>
<evidence type="ECO:0000313" key="2">
    <source>
        <dbReference type="Proteomes" id="UP001157109"/>
    </source>
</evidence>
<dbReference type="Proteomes" id="UP001157109">
    <property type="component" value="Unassembled WGS sequence"/>
</dbReference>
<organism evidence="1 2">
    <name type="scientific">Arsenicicoccus piscis</name>
    <dbReference type="NCBI Taxonomy" id="673954"/>
    <lineage>
        <taxon>Bacteria</taxon>
        <taxon>Bacillati</taxon>
        <taxon>Actinomycetota</taxon>
        <taxon>Actinomycetes</taxon>
        <taxon>Micrococcales</taxon>
        <taxon>Intrasporangiaceae</taxon>
        <taxon>Arsenicicoccus</taxon>
    </lineage>
</organism>